<gene>
    <name evidence="2" type="primary">STY4558</name>
    <name evidence="2" type="ORF">NCTC10060_04852</name>
</gene>
<protein>
    <submittedName>
        <fullName evidence="2">Putative exported protein</fullName>
    </submittedName>
</protein>
<reference evidence="2 3" key="1">
    <citation type="submission" date="2018-06" db="EMBL/GenBank/DDBJ databases">
        <authorList>
            <consortium name="Pathogen Informatics"/>
            <person name="Doyle S."/>
        </authorList>
    </citation>
    <scope>NUCLEOTIDE SEQUENCE [LARGE SCALE GENOMIC DNA]</scope>
    <source>
        <strain evidence="2 3">NCTC10060</strain>
    </source>
</reference>
<evidence type="ECO:0000313" key="2">
    <source>
        <dbReference type="EMBL" id="SUG57623.1"/>
    </source>
</evidence>
<evidence type="ECO:0000313" key="3">
    <source>
        <dbReference type="Proteomes" id="UP000254633"/>
    </source>
</evidence>
<proteinExistence type="predicted"/>
<dbReference type="InterPro" id="IPR022293">
    <property type="entry name" value="Integrating-conj_element"/>
</dbReference>
<accession>A0A379U4J0</accession>
<feature type="chain" id="PRO_5030069319" evidence="1">
    <location>
        <begin position="19"/>
        <end position="181"/>
    </location>
</feature>
<name>A0A379U4J0_SALDZ</name>
<keyword evidence="1" id="KW-0732">Signal</keyword>
<dbReference type="Proteomes" id="UP000254633">
    <property type="component" value="Unassembled WGS sequence"/>
</dbReference>
<dbReference type="AlphaFoldDB" id="A0A379U4J0"/>
<feature type="signal peptide" evidence="1">
    <location>
        <begin position="1"/>
        <end position="18"/>
    </location>
</feature>
<dbReference type="EMBL" id="UGXH01000003">
    <property type="protein sequence ID" value="SUG57623.1"/>
    <property type="molecule type" value="Genomic_DNA"/>
</dbReference>
<organism evidence="2 3">
    <name type="scientific">Salmonella diarizonae</name>
    <dbReference type="NCBI Taxonomy" id="59204"/>
    <lineage>
        <taxon>Bacteria</taxon>
        <taxon>Pseudomonadati</taxon>
        <taxon>Pseudomonadota</taxon>
        <taxon>Gammaproteobacteria</taxon>
        <taxon>Enterobacterales</taxon>
        <taxon>Enterobacteriaceae</taxon>
        <taxon>Salmonella</taxon>
    </lineage>
</organism>
<dbReference type="NCBIfam" id="TIGR03759">
    <property type="entry name" value="conj_TIGR03759"/>
    <property type="match status" value="1"/>
</dbReference>
<sequence length="181" mass="20933">MRRYLLLCLLLLPLFASPQQTRIEEQTITHTQAQQWGLTDSEWQHYQQLRQGERGIWSPGLDPLTTLGVETNSDAERQRYAELLARKEHQRVEKELAFQRAYDQAWKRLYPTLTPIRSVVQPRLALFVSEKCRPARRWRRSLSTTTVRWISGWSTAVTTMPACNAGHSASILICARSNAGR</sequence>
<evidence type="ECO:0000256" key="1">
    <source>
        <dbReference type="SAM" id="SignalP"/>
    </source>
</evidence>